<evidence type="ECO:0000259" key="1">
    <source>
        <dbReference type="PROSITE" id="PS51186"/>
    </source>
</evidence>
<evidence type="ECO:0000313" key="3">
    <source>
        <dbReference type="Proteomes" id="UP000198636"/>
    </source>
</evidence>
<dbReference type="Pfam" id="PF13527">
    <property type="entry name" value="Acetyltransf_9"/>
    <property type="match status" value="1"/>
</dbReference>
<dbReference type="RefSeq" id="WP_091542127.1">
    <property type="nucleotide sequence ID" value="NZ_FMUS01000009.1"/>
</dbReference>
<keyword evidence="2" id="KW-0808">Transferase</keyword>
<protein>
    <submittedName>
        <fullName evidence="2">Acetyltransferase (GNAT) domain-containing protein</fullName>
    </submittedName>
</protein>
<name>A0A1G5GCM9_9FIRM</name>
<dbReference type="OrthoDB" id="5570877at2"/>
<keyword evidence="3" id="KW-1185">Reference proteome</keyword>
<gene>
    <name evidence="2" type="ORF">SAMN03080606_01637</name>
</gene>
<accession>A0A1G5GCM9</accession>
<reference evidence="2 3" key="1">
    <citation type="submission" date="2016-10" db="EMBL/GenBank/DDBJ databases">
        <authorList>
            <person name="de Groot N.N."/>
        </authorList>
    </citation>
    <scope>NUCLEOTIDE SEQUENCE [LARGE SCALE GENOMIC DNA]</scope>
    <source>
        <strain evidence="2 3">DSM 18978</strain>
    </source>
</reference>
<dbReference type="EMBL" id="FMUS01000009">
    <property type="protein sequence ID" value="SCY49107.1"/>
    <property type="molecule type" value="Genomic_DNA"/>
</dbReference>
<dbReference type="InterPro" id="IPR000182">
    <property type="entry name" value="GNAT_dom"/>
</dbReference>
<dbReference type="SUPFAM" id="SSF55729">
    <property type="entry name" value="Acyl-CoA N-acyltransferases (Nat)"/>
    <property type="match status" value="1"/>
</dbReference>
<dbReference type="STRING" id="1120976.SAMN03080606_01637"/>
<evidence type="ECO:0000313" key="2">
    <source>
        <dbReference type="EMBL" id="SCY49107.1"/>
    </source>
</evidence>
<dbReference type="InterPro" id="IPR016181">
    <property type="entry name" value="Acyl_CoA_acyltransferase"/>
</dbReference>
<dbReference type="AlphaFoldDB" id="A0A1G5GCM9"/>
<organism evidence="2 3">
    <name type="scientific">Alkaliphilus peptidifermentans DSM 18978</name>
    <dbReference type="NCBI Taxonomy" id="1120976"/>
    <lineage>
        <taxon>Bacteria</taxon>
        <taxon>Bacillati</taxon>
        <taxon>Bacillota</taxon>
        <taxon>Clostridia</taxon>
        <taxon>Peptostreptococcales</taxon>
        <taxon>Natronincolaceae</taxon>
        <taxon>Alkaliphilus</taxon>
    </lineage>
</organism>
<dbReference type="PROSITE" id="PS51186">
    <property type="entry name" value="GNAT"/>
    <property type="match status" value="1"/>
</dbReference>
<feature type="domain" description="N-acetyltransferase" evidence="1">
    <location>
        <begin position="2"/>
        <end position="167"/>
    </location>
</feature>
<dbReference type="GO" id="GO:0016747">
    <property type="term" value="F:acyltransferase activity, transferring groups other than amino-acyl groups"/>
    <property type="evidence" value="ECO:0007669"/>
    <property type="project" value="InterPro"/>
</dbReference>
<sequence>MSLVREYKIGDENQILELFNSTFNMNRSMEHWYWKFRDNPFNTSIIALAEEDKHIIGQCTLLPSLMKIGDHNIMGGQSIDAMIHKNHRRRGYYEKLSLYSYELGMERNIPFRYSFPSPSTLEGIIRKLGGTLVCNIPVYIQIYNVNSFASIFIKNQGLARLLSQPLTAFLKIIKRSKIKKRLTYDIKKVNEFDSSFDELWDKYKDMYSNLSIRSSNYLNWRIRNHPDIEYQVFSATENNLKGYIVLKIEEKKVKGKYLMKVGTIVDLVALDIETIDQLLYQATEYFNENKVDFASAWGLDHMSHTKELKKAGFIKSRGCIPFAVKSFDEKLSQELYKKNNWYLMPIETDTY</sequence>
<proteinExistence type="predicted"/>
<dbReference type="Proteomes" id="UP000198636">
    <property type="component" value="Unassembled WGS sequence"/>
</dbReference>
<dbReference type="Gene3D" id="3.40.630.30">
    <property type="match status" value="1"/>
</dbReference>